<dbReference type="Pfam" id="PF04290">
    <property type="entry name" value="DctQ"/>
    <property type="match status" value="1"/>
</dbReference>
<evidence type="ECO:0000256" key="8">
    <source>
        <dbReference type="ARBA" id="ARBA00038436"/>
    </source>
</evidence>
<keyword evidence="3" id="KW-1003">Cell membrane</keyword>
<keyword evidence="5 9" id="KW-0812">Transmembrane</keyword>
<dbReference type="GO" id="GO:0022857">
    <property type="term" value="F:transmembrane transporter activity"/>
    <property type="evidence" value="ECO:0007669"/>
    <property type="project" value="UniProtKB-UniRule"/>
</dbReference>
<keyword evidence="2 9" id="KW-0813">Transport</keyword>
<keyword evidence="6 9" id="KW-1133">Transmembrane helix</keyword>
<name>A0A4Y4F4C8_9GAMM</name>
<evidence type="ECO:0000256" key="7">
    <source>
        <dbReference type="ARBA" id="ARBA00023136"/>
    </source>
</evidence>
<feature type="transmembrane region" description="Helical" evidence="9">
    <location>
        <begin position="92"/>
        <end position="113"/>
    </location>
</feature>
<dbReference type="PANTHER" id="PTHR35011:SF2">
    <property type="entry name" value="2,3-DIKETO-L-GULONATE TRAP TRANSPORTER SMALL PERMEASE PROTEIN YIAM"/>
    <property type="match status" value="1"/>
</dbReference>
<comment type="similarity">
    <text evidence="8 9">Belongs to the TRAP transporter small permease family.</text>
</comment>
<comment type="function">
    <text evidence="9">Part of the tripartite ATP-independent periplasmic (TRAP) transport system.</text>
</comment>
<proteinExistence type="inferred from homology"/>
<sequence length="191" mass="20931">MALLTQARRLSDAVNQVAIVICVACILGMLAISFTGFLYTLFTGGALSWTYSLARLFLPWIGMLSSTIALHAGEHVAMTLLMRILPESLVKVAAALTLLIIAFFALLVIWYGWGFFQNATQTYMVSDAIQISRQWTAAAVPIAGVIFLLHLVHGFSLLEHFIDESVVIEEALHSDDNEEPGSTAQDKESRS</sequence>
<dbReference type="EMBL" id="BJOC01000014">
    <property type="protein sequence ID" value="GED22001.1"/>
    <property type="molecule type" value="Genomic_DNA"/>
</dbReference>
<dbReference type="RefSeq" id="WP_141318345.1">
    <property type="nucleotide sequence ID" value="NZ_BJOC01000014.1"/>
</dbReference>
<keyword evidence="4 9" id="KW-0997">Cell inner membrane</keyword>
<reference evidence="11 12" key="1">
    <citation type="submission" date="2019-06" db="EMBL/GenBank/DDBJ databases">
        <title>Whole genome shotgun sequence of Halomonas halmophila NBRC 15537.</title>
        <authorList>
            <person name="Hosoyama A."/>
            <person name="Uohara A."/>
            <person name="Ohji S."/>
            <person name="Ichikawa N."/>
        </authorList>
    </citation>
    <scope>NUCLEOTIDE SEQUENCE [LARGE SCALE GENOMIC DNA]</scope>
    <source>
        <strain evidence="11 12">NBRC 15537</strain>
    </source>
</reference>
<dbReference type="Proteomes" id="UP000319812">
    <property type="component" value="Unassembled WGS sequence"/>
</dbReference>
<dbReference type="GO" id="GO:0015740">
    <property type="term" value="P:C4-dicarboxylate transport"/>
    <property type="evidence" value="ECO:0007669"/>
    <property type="project" value="TreeGrafter"/>
</dbReference>
<evidence type="ECO:0000259" key="10">
    <source>
        <dbReference type="Pfam" id="PF04290"/>
    </source>
</evidence>
<feature type="domain" description="Tripartite ATP-independent periplasmic transporters DctQ component" evidence="10">
    <location>
        <begin position="40"/>
        <end position="153"/>
    </location>
</feature>
<feature type="transmembrane region" description="Helical" evidence="9">
    <location>
        <begin position="17"/>
        <end position="41"/>
    </location>
</feature>
<dbReference type="AlphaFoldDB" id="A0A4Y4F4C8"/>
<comment type="caution">
    <text evidence="9">Lacks conserved residue(s) required for the propagation of feature annotation.</text>
</comment>
<evidence type="ECO:0000313" key="12">
    <source>
        <dbReference type="Proteomes" id="UP000319812"/>
    </source>
</evidence>
<accession>A0A4Y4F4C8</accession>
<dbReference type="OrthoDB" id="6158950at2"/>
<feature type="transmembrane region" description="Helical" evidence="9">
    <location>
        <begin position="133"/>
        <end position="152"/>
    </location>
</feature>
<evidence type="ECO:0000313" key="11">
    <source>
        <dbReference type="EMBL" id="GED22001.1"/>
    </source>
</evidence>
<gene>
    <name evidence="11" type="ORF">HHA01_09780</name>
</gene>
<dbReference type="GO" id="GO:0005886">
    <property type="term" value="C:plasma membrane"/>
    <property type="evidence" value="ECO:0007669"/>
    <property type="project" value="UniProtKB-SubCell"/>
</dbReference>
<evidence type="ECO:0000256" key="6">
    <source>
        <dbReference type="ARBA" id="ARBA00022989"/>
    </source>
</evidence>
<dbReference type="PANTHER" id="PTHR35011">
    <property type="entry name" value="2,3-DIKETO-L-GULONATE TRAP TRANSPORTER SMALL PERMEASE PROTEIN YIAM"/>
    <property type="match status" value="1"/>
</dbReference>
<dbReference type="InterPro" id="IPR055348">
    <property type="entry name" value="DctQ"/>
</dbReference>
<comment type="subcellular location">
    <subcellularLocation>
        <location evidence="1 9">Cell inner membrane</location>
        <topology evidence="1 9">Multi-pass membrane protein</topology>
    </subcellularLocation>
</comment>
<evidence type="ECO:0000256" key="2">
    <source>
        <dbReference type="ARBA" id="ARBA00022448"/>
    </source>
</evidence>
<comment type="subunit">
    <text evidence="9">The complex comprises the extracytoplasmic solute receptor protein and the two transmembrane proteins.</text>
</comment>
<keyword evidence="12" id="KW-1185">Reference proteome</keyword>
<comment type="caution">
    <text evidence="11">The sequence shown here is derived from an EMBL/GenBank/DDBJ whole genome shotgun (WGS) entry which is preliminary data.</text>
</comment>
<keyword evidence="7 9" id="KW-0472">Membrane</keyword>
<evidence type="ECO:0000256" key="5">
    <source>
        <dbReference type="ARBA" id="ARBA00022692"/>
    </source>
</evidence>
<organism evidence="11 12">
    <name type="scientific">Halomonas halmophila</name>
    <dbReference type="NCBI Taxonomy" id="252"/>
    <lineage>
        <taxon>Bacteria</taxon>
        <taxon>Pseudomonadati</taxon>
        <taxon>Pseudomonadota</taxon>
        <taxon>Gammaproteobacteria</taxon>
        <taxon>Oceanospirillales</taxon>
        <taxon>Halomonadaceae</taxon>
        <taxon>Halomonas</taxon>
    </lineage>
</organism>
<evidence type="ECO:0000256" key="4">
    <source>
        <dbReference type="ARBA" id="ARBA00022519"/>
    </source>
</evidence>
<evidence type="ECO:0000256" key="1">
    <source>
        <dbReference type="ARBA" id="ARBA00004429"/>
    </source>
</evidence>
<evidence type="ECO:0000256" key="3">
    <source>
        <dbReference type="ARBA" id="ARBA00022475"/>
    </source>
</evidence>
<protein>
    <recommendedName>
        <fullName evidence="9">TRAP transporter small permease protein</fullName>
    </recommendedName>
</protein>
<evidence type="ECO:0000256" key="9">
    <source>
        <dbReference type="RuleBase" id="RU369079"/>
    </source>
</evidence>
<dbReference type="InterPro" id="IPR007387">
    <property type="entry name" value="TRAP_DctQ"/>
</dbReference>